<accession>A0A3S9P176</accession>
<evidence type="ECO:0000256" key="2">
    <source>
        <dbReference type="ARBA" id="ARBA00022679"/>
    </source>
</evidence>
<dbReference type="GO" id="GO:0031388">
    <property type="term" value="P:organic acid phosphorylation"/>
    <property type="evidence" value="ECO:0007669"/>
    <property type="project" value="UniProtKB-UniRule"/>
</dbReference>
<dbReference type="AlphaFoldDB" id="A0A3S9P176"/>
<dbReference type="InterPro" id="IPR004381">
    <property type="entry name" value="Glycerate_kinase"/>
</dbReference>
<name>A0A3S9P176_9BACT</name>
<evidence type="ECO:0000256" key="1">
    <source>
        <dbReference type="ARBA" id="ARBA00006284"/>
    </source>
</evidence>
<sequence>MKIVITPNAFKNSLSANEAAQIIRNAWYDIRPKDTVISKPITDGGEGFSKILSDEKDGKFIQIETKNAIGEPHLSGYVKINKATAVIELAQCCGLQTLAKENYNALESNTEGLGIVINQALEDGCTEFIIGLGGSASTDLGLGALSALGVRFITFEGNEIIPNGKNLDLIQDIDFSTLSTKIKGKHFYLAVDVKNILLGNNGAAKTFAPQKGANKTEVDLLEYNLSHASQLIHRRTGKEVQHIEGGGAAGGTAAGFWAFLNAEIMDGSQFIMEVLGLHKAIDSADLVITTEGRLDEQSLKGKAPYAIANYAEKKEKLCIAFVGDNNVNHIDDLPFYAIYSVNPSLVSIEEAINKTAENLKYSIHQFAKVISITNK</sequence>
<dbReference type="InterPro" id="IPR018197">
    <property type="entry name" value="Glycerate_kinase_RE-like"/>
</dbReference>
<proteinExistence type="inferred from homology"/>
<dbReference type="KEGG" id="fll:EI427_06765"/>
<dbReference type="PANTHER" id="PTHR21599:SF0">
    <property type="entry name" value="GLYCERATE KINASE"/>
    <property type="match status" value="1"/>
</dbReference>
<dbReference type="OrthoDB" id="9774290at2"/>
<keyword evidence="6" id="KW-1185">Reference proteome</keyword>
<evidence type="ECO:0000256" key="3">
    <source>
        <dbReference type="ARBA" id="ARBA00022777"/>
    </source>
</evidence>
<dbReference type="InterPro" id="IPR018193">
    <property type="entry name" value="Glyc_kinase_flavodox-like_fold"/>
</dbReference>
<evidence type="ECO:0000313" key="5">
    <source>
        <dbReference type="EMBL" id="AZQ61949.1"/>
    </source>
</evidence>
<organism evidence="5 6">
    <name type="scientific">Flammeovirga pectinis</name>
    <dbReference type="NCBI Taxonomy" id="2494373"/>
    <lineage>
        <taxon>Bacteria</taxon>
        <taxon>Pseudomonadati</taxon>
        <taxon>Bacteroidota</taxon>
        <taxon>Cytophagia</taxon>
        <taxon>Cytophagales</taxon>
        <taxon>Flammeovirgaceae</taxon>
        <taxon>Flammeovirga</taxon>
    </lineage>
</organism>
<evidence type="ECO:0000256" key="4">
    <source>
        <dbReference type="PIRNR" id="PIRNR006078"/>
    </source>
</evidence>
<dbReference type="Pfam" id="PF02595">
    <property type="entry name" value="Gly_kinase"/>
    <property type="match status" value="1"/>
</dbReference>
<dbReference type="Proteomes" id="UP000267268">
    <property type="component" value="Chromosome 1"/>
</dbReference>
<dbReference type="RefSeq" id="WP_126612984.1">
    <property type="nucleotide sequence ID" value="NZ_CP034562.1"/>
</dbReference>
<dbReference type="GO" id="GO:0008887">
    <property type="term" value="F:glycerate kinase activity"/>
    <property type="evidence" value="ECO:0007669"/>
    <property type="project" value="UniProtKB-UniRule"/>
</dbReference>
<dbReference type="PANTHER" id="PTHR21599">
    <property type="entry name" value="GLYCERATE KINASE"/>
    <property type="match status" value="1"/>
</dbReference>
<dbReference type="EMBL" id="CP034562">
    <property type="protein sequence ID" value="AZQ61949.1"/>
    <property type="molecule type" value="Genomic_DNA"/>
</dbReference>
<dbReference type="InterPro" id="IPR036129">
    <property type="entry name" value="Glycerate_kinase_sf"/>
</dbReference>
<evidence type="ECO:0000313" key="6">
    <source>
        <dbReference type="Proteomes" id="UP000267268"/>
    </source>
</evidence>
<dbReference type="Gene3D" id="3.90.1510.10">
    <property type="entry name" value="Glycerate kinase, domain 2"/>
    <property type="match status" value="1"/>
</dbReference>
<protein>
    <submittedName>
        <fullName evidence="5">Glycerate kinase</fullName>
    </submittedName>
</protein>
<comment type="similarity">
    <text evidence="1 4">Belongs to the glycerate kinase type-1 family.</text>
</comment>
<dbReference type="PIRSF" id="PIRSF006078">
    <property type="entry name" value="GlxK"/>
    <property type="match status" value="1"/>
</dbReference>
<gene>
    <name evidence="5" type="ORF">EI427_06765</name>
</gene>
<dbReference type="Gene3D" id="3.40.50.10350">
    <property type="entry name" value="Glycerate kinase, domain 1"/>
    <property type="match status" value="1"/>
</dbReference>
<dbReference type="NCBIfam" id="TIGR00045">
    <property type="entry name" value="glycerate kinase"/>
    <property type="match status" value="1"/>
</dbReference>
<keyword evidence="2 4" id="KW-0808">Transferase</keyword>
<reference evidence="5 6" key="1">
    <citation type="submission" date="2018-12" db="EMBL/GenBank/DDBJ databases">
        <title>Flammeovirga pectinis sp. nov., isolated from the gut of the Korean scallop, Patinopecten yessoensis.</title>
        <authorList>
            <person name="Bae J.-W."/>
            <person name="Jeong Y.-S."/>
            <person name="Kang W."/>
        </authorList>
    </citation>
    <scope>NUCLEOTIDE SEQUENCE [LARGE SCALE GENOMIC DNA]</scope>
    <source>
        <strain evidence="5 6">L12M1</strain>
    </source>
</reference>
<keyword evidence="3 4" id="KW-0418">Kinase</keyword>
<dbReference type="SUPFAM" id="SSF110738">
    <property type="entry name" value="Glycerate kinase I"/>
    <property type="match status" value="1"/>
</dbReference>